<evidence type="ECO:0000313" key="2">
    <source>
        <dbReference type="EMBL" id="SKC08100.1"/>
    </source>
</evidence>
<dbReference type="GO" id="GO:0030198">
    <property type="term" value="P:extracellular matrix organization"/>
    <property type="evidence" value="ECO:0007669"/>
    <property type="project" value="TreeGrafter"/>
</dbReference>
<dbReference type="RefSeq" id="WP_079592004.1">
    <property type="nucleotide sequence ID" value="NZ_FUYX01000013.1"/>
</dbReference>
<dbReference type="InterPro" id="IPR008160">
    <property type="entry name" value="Collagen"/>
</dbReference>
<evidence type="ECO:0000313" key="3">
    <source>
        <dbReference type="Proteomes" id="UP000190130"/>
    </source>
</evidence>
<name>A0A1T5GID5_9HYPH</name>
<feature type="compositionally biased region" description="Low complexity" evidence="1">
    <location>
        <begin position="168"/>
        <end position="178"/>
    </location>
</feature>
<sequence>MFKDIAFFQFSTEEDISYVLEFSGLVLAGRSFEVKIKDRASNTTRATLTNGSGLTITGAHVLEVAYGLAGMASWPRGEYSADVVDVTGGTHARIMAVRFVLDLPGRLVQGVQNRKAFVQWSPNQAVVTATGAIGPMGPPGPQGEIGEQGEQGIQGNPGPKGDTGDVGPQGEQGIQGEQGPKGDKGDPGTATIVDGNKGDITTADSGDTWTINADAVSTAKVANDAITPAKIGDAELKALAGLISAADRLPYFTGSGTAALAVLTAFARSLLDDTDAAAARGTLGANSDGSDIFTGATSIGKALGTAASTAAGRTAINAPAQPQGTSGVGEYTSIAASAGSSLVLPAGGTWAWWRIPRDVATNGFAGGITAGVAAGGTTISTGSAGVIFYGACWRIA</sequence>
<proteinExistence type="predicted"/>
<dbReference type="GO" id="GO:0030020">
    <property type="term" value="F:extracellular matrix structural constituent conferring tensile strength"/>
    <property type="evidence" value="ECO:0007669"/>
    <property type="project" value="TreeGrafter"/>
</dbReference>
<dbReference type="PANTHER" id="PTHR24023">
    <property type="entry name" value="COLLAGEN ALPHA"/>
    <property type="match status" value="1"/>
</dbReference>
<dbReference type="GO" id="GO:0005615">
    <property type="term" value="C:extracellular space"/>
    <property type="evidence" value="ECO:0007669"/>
    <property type="project" value="TreeGrafter"/>
</dbReference>
<feature type="region of interest" description="Disordered" evidence="1">
    <location>
        <begin position="132"/>
        <end position="199"/>
    </location>
</feature>
<organism evidence="2 3">
    <name type="scientific">Bosea thiooxidans</name>
    <dbReference type="NCBI Taxonomy" id="53254"/>
    <lineage>
        <taxon>Bacteria</taxon>
        <taxon>Pseudomonadati</taxon>
        <taxon>Pseudomonadota</taxon>
        <taxon>Alphaproteobacteria</taxon>
        <taxon>Hyphomicrobiales</taxon>
        <taxon>Boseaceae</taxon>
        <taxon>Bosea</taxon>
    </lineage>
</organism>
<accession>A0A1T5GID5</accession>
<dbReference type="GO" id="GO:0031012">
    <property type="term" value="C:extracellular matrix"/>
    <property type="evidence" value="ECO:0007669"/>
    <property type="project" value="TreeGrafter"/>
</dbReference>
<dbReference type="OrthoDB" id="8238277at2"/>
<reference evidence="2 3" key="1">
    <citation type="submission" date="2017-02" db="EMBL/GenBank/DDBJ databases">
        <authorList>
            <person name="Peterson S.W."/>
        </authorList>
    </citation>
    <scope>NUCLEOTIDE SEQUENCE [LARGE SCALE GENOMIC DNA]</scope>
    <source>
        <strain evidence="2 3">DSM 9653</strain>
    </source>
</reference>
<protein>
    <submittedName>
        <fullName evidence="2">Collagen triple helix repeat-containing protein</fullName>
    </submittedName>
</protein>
<dbReference type="InterPro" id="IPR050149">
    <property type="entry name" value="Collagen_superfamily"/>
</dbReference>
<dbReference type="Pfam" id="PF01391">
    <property type="entry name" value="Collagen"/>
    <property type="match status" value="1"/>
</dbReference>
<dbReference type="PANTHER" id="PTHR24023:SF1107">
    <property type="entry name" value="COLLAGEN TYPE XXVI ALPHA 1 CHAIN"/>
    <property type="match status" value="1"/>
</dbReference>
<keyword evidence="2" id="KW-0176">Collagen</keyword>
<dbReference type="EMBL" id="FUYX01000013">
    <property type="protein sequence ID" value="SKC08100.1"/>
    <property type="molecule type" value="Genomic_DNA"/>
</dbReference>
<gene>
    <name evidence="2" type="ORF">SAMN05660750_04077</name>
</gene>
<dbReference type="Proteomes" id="UP000190130">
    <property type="component" value="Unassembled WGS sequence"/>
</dbReference>
<dbReference type="AlphaFoldDB" id="A0A1T5GID5"/>
<feature type="compositionally biased region" description="Low complexity" evidence="1">
    <location>
        <begin position="142"/>
        <end position="159"/>
    </location>
</feature>
<evidence type="ECO:0000256" key="1">
    <source>
        <dbReference type="SAM" id="MobiDB-lite"/>
    </source>
</evidence>